<keyword evidence="5 7" id="KW-1133">Transmembrane helix</keyword>
<keyword evidence="4 7" id="KW-0812">Transmembrane</keyword>
<feature type="transmembrane region" description="Helical" evidence="7">
    <location>
        <begin position="277"/>
        <end position="300"/>
    </location>
</feature>
<feature type="transmembrane region" description="Helical" evidence="7">
    <location>
        <begin position="320"/>
        <end position="349"/>
    </location>
</feature>
<feature type="transmembrane region" description="Helical" evidence="7">
    <location>
        <begin position="215"/>
        <end position="240"/>
    </location>
</feature>
<sequence>MELSVMTMVLISLGALFILGMPVFMSLAIASIVALSYGGYLPMSVVHNSIFDGLNIFPLLAIPCFVIAGTLMEHGNITSQIVGVVKQLVGRMHGGLGITTILACTFFAAISGSGPGTVAAVGTILVPAMLRSGYSKEYAAATSSSGGTIGLLIPPSNPMIIYAILGNVSVTAMFTAGFIPGFVVGVSMCTTAWFVARKKGFGADPDTPPFNLTMFLKSCWSSFFSLATPFVILGSIYTGLCTPVEAAVLAIGYALFVGFLVNRSLNLKKVYWSLLEGAQICGAVLLIVGTSTLFGKILTFEEAPQRLAEAVLNISNDPNMVMLMIIGVLIVLGMFMETLSTIIILVPVLMPMLNMLGIDPIHFGVILVVTNEMALLTPPLGVNLFVASRIANVSVERISVGVLPYLATLILCILLFTFVPDIVTWLPRVTGYGN</sequence>
<organism evidence="9 10">
    <name type="scientific">Oceanidesulfovibrio marinus</name>
    <dbReference type="NCBI Taxonomy" id="370038"/>
    <lineage>
        <taxon>Bacteria</taxon>
        <taxon>Pseudomonadati</taxon>
        <taxon>Thermodesulfobacteriota</taxon>
        <taxon>Desulfovibrionia</taxon>
        <taxon>Desulfovibrionales</taxon>
        <taxon>Desulfovibrionaceae</taxon>
        <taxon>Oceanidesulfovibrio</taxon>
    </lineage>
</organism>
<reference evidence="9 10" key="1">
    <citation type="submission" date="2018-06" db="EMBL/GenBank/DDBJ databases">
        <title>Complete genome of Desulfovibrio marinus P48SEP.</title>
        <authorList>
            <person name="Crispim J.S."/>
            <person name="Vidigal P.M.P."/>
            <person name="Silva L.C.F."/>
            <person name="Araujo L.C."/>
            <person name="Laguardia C.N."/>
            <person name="Dias R.S."/>
            <person name="Sousa M.P."/>
            <person name="Paula S.O."/>
            <person name="Silva C."/>
        </authorList>
    </citation>
    <scope>NUCLEOTIDE SEQUENCE [LARGE SCALE GENOMIC DNA]</scope>
    <source>
        <strain evidence="9 10">P48SEP</strain>
    </source>
</reference>
<dbReference type="OrthoDB" id="5404879at2"/>
<dbReference type="InterPro" id="IPR010656">
    <property type="entry name" value="DctM"/>
</dbReference>
<dbReference type="InterPro" id="IPR004681">
    <property type="entry name" value="TRAP_DctM"/>
</dbReference>
<dbReference type="Pfam" id="PF06808">
    <property type="entry name" value="DctM"/>
    <property type="match status" value="1"/>
</dbReference>
<evidence type="ECO:0000313" key="9">
    <source>
        <dbReference type="EMBL" id="TVM32458.1"/>
    </source>
</evidence>
<keyword evidence="2" id="KW-1003">Cell membrane</keyword>
<protein>
    <submittedName>
        <fullName evidence="9">TRAP transporter large permease</fullName>
    </submittedName>
</protein>
<evidence type="ECO:0000259" key="8">
    <source>
        <dbReference type="Pfam" id="PF06808"/>
    </source>
</evidence>
<dbReference type="PIRSF" id="PIRSF006066">
    <property type="entry name" value="HI0050"/>
    <property type="match status" value="1"/>
</dbReference>
<dbReference type="GO" id="GO:0005886">
    <property type="term" value="C:plasma membrane"/>
    <property type="evidence" value="ECO:0007669"/>
    <property type="project" value="UniProtKB-SubCell"/>
</dbReference>
<feature type="transmembrane region" description="Helical" evidence="7">
    <location>
        <begin position="246"/>
        <end position="265"/>
    </location>
</feature>
<feature type="transmembrane region" description="Helical" evidence="7">
    <location>
        <begin position="171"/>
        <end position="195"/>
    </location>
</feature>
<evidence type="ECO:0000256" key="4">
    <source>
        <dbReference type="ARBA" id="ARBA00022692"/>
    </source>
</evidence>
<comment type="caution">
    <text evidence="9">The sequence shown here is derived from an EMBL/GenBank/DDBJ whole genome shotgun (WGS) entry which is preliminary data.</text>
</comment>
<evidence type="ECO:0000256" key="5">
    <source>
        <dbReference type="ARBA" id="ARBA00022989"/>
    </source>
</evidence>
<dbReference type="EMBL" id="QMIF01000010">
    <property type="protein sequence ID" value="TVM32458.1"/>
    <property type="molecule type" value="Genomic_DNA"/>
</dbReference>
<dbReference type="NCBIfam" id="TIGR00786">
    <property type="entry name" value="dctM"/>
    <property type="match status" value="1"/>
</dbReference>
<evidence type="ECO:0000256" key="6">
    <source>
        <dbReference type="ARBA" id="ARBA00023136"/>
    </source>
</evidence>
<dbReference type="AlphaFoldDB" id="A0A6P1ZE12"/>
<gene>
    <name evidence="9" type="ORF">DQK91_14360</name>
</gene>
<evidence type="ECO:0000256" key="3">
    <source>
        <dbReference type="ARBA" id="ARBA00022519"/>
    </source>
</evidence>
<dbReference type="Proteomes" id="UP000434052">
    <property type="component" value="Unassembled WGS sequence"/>
</dbReference>
<name>A0A6P1ZE12_9BACT</name>
<evidence type="ECO:0000313" key="10">
    <source>
        <dbReference type="Proteomes" id="UP000434052"/>
    </source>
</evidence>
<keyword evidence="3" id="KW-0997">Cell inner membrane</keyword>
<accession>A0A6P1ZE12</accession>
<feature type="transmembrane region" description="Helical" evidence="7">
    <location>
        <begin position="402"/>
        <end position="426"/>
    </location>
</feature>
<proteinExistence type="predicted"/>
<keyword evidence="6 7" id="KW-0472">Membrane</keyword>
<feature type="transmembrane region" description="Helical" evidence="7">
    <location>
        <begin position="361"/>
        <end position="382"/>
    </location>
</feature>
<dbReference type="RefSeq" id="WP_144306077.1">
    <property type="nucleotide sequence ID" value="NZ_QMIF01000010.1"/>
</dbReference>
<feature type="transmembrane region" description="Helical" evidence="7">
    <location>
        <begin position="54"/>
        <end position="72"/>
    </location>
</feature>
<dbReference type="PANTHER" id="PTHR33362">
    <property type="entry name" value="SIALIC ACID TRAP TRANSPORTER PERMEASE PROTEIN SIAT-RELATED"/>
    <property type="match status" value="1"/>
</dbReference>
<feature type="transmembrane region" description="Helical" evidence="7">
    <location>
        <begin position="146"/>
        <end position="165"/>
    </location>
</feature>
<dbReference type="GO" id="GO:0022857">
    <property type="term" value="F:transmembrane transporter activity"/>
    <property type="evidence" value="ECO:0007669"/>
    <property type="project" value="TreeGrafter"/>
</dbReference>
<evidence type="ECO:0000256" key="2">
    <source>
        <dbReference type="ARBA" id="ARBA00022475"/>
    </source>
</evidence>
<evidence type="ECO:0000256" key="7">
    <source>
        <dbReference type="SAM" id="Phobius"/>
    </source>
</evidence>
<comment type="subcellular location">
    <subcellularLocation>
        <location evidence="1">Cell inner membrane</location>
        <topology evidence="1">Multi-pass membrane protein</topology>
    </subcellularLocation>
</comment>
<feature type="transmembrane region" description="Helical" evidence="7">
    <location>
        <begin position="93"/>
        <end position="110"/>
    </location>
</feature>
<feature type="domain" description="TRAP C4-dicarboxylate transport system permease DctM subunit" evidence="8">
    <location>
        <begin position="11"/>
        <end position="422"/>
    </location>
</feature>
<evidence type="ECO:0000256" key="1">
    <source>
        <dbReference type="ARBA" id="ARBA00004429"/>
    </source>
</evidence>